<keyword evidence="8" id="KW-0326">Glycosidase</keyword>
<evidence type="ECO:0000313" key="10">
    <source>
        <dbReference type="EMBL" id="HIS76358.1"/>
    </source>
</evidence>
<dbReference type="InterPro" id="IPR010720">
    <property type="entry name" value="Alpha-L-AF_C"/>
</dbReference>
<name>A0A9D1K0S2_9FIRM</name>
<dbReference type="SMART" id="SM00813">
    <property type="entry name" value="Alpha-L-AF_C"/>
    <property type="match status" value="1"/>
</dbReference>
<dbReference type="InterPro" id="IPR017853">
    <property type="entry name" value="GH"/>
</dbReference>
<evidence type="ECO:0000256" key="3">
    <source>
        <dbReference type="ARBA" id="ARBA00007186"/>
    </source>
</evidence>
<gene>
    <name evidence="10" type="ORF">IAB51_06035</name>
</gene>
<evidence type="ECO:0000256" key="2">
    <source>
        <dbReference type="ARBA" id="ARBA00004881"/>
    </source>
</evidence>
<reference evidence="10" key="2">
    <citation type="journal article" date="2021" name="PeerJ">
        <title>Extensive microbial diversity within the chicken gut microbiome revealed by metagenomics and culture.</title>
        <authorList>
            <person name="Gilroy R."/>
            <person name="Ravi A."/>
            <person name="Getino M."/>
            <person name="Pursley I."/>
            <person name="Horton D.L."/>
            <person name="Alikhan N.F."/>
            <person name="Baker D."/>
            <person name="Gharbi K."/>
            <person name="Hall N."/>
            <person name="Watson M."/>
            <person name="Adriaenssens E.M."/>
            <person name="Foster-Nyarko E."/>
            <person name="Jarju S."/>
            <person name="Secka A."/>
            <person name="Antonio M."/>
            <person name="Oren A."/>
            <person name="Chaudhuri R.R."/>
            <person name="La Ragione R."/>
            <person name="Hildebrand F."/>
            <person name="Pallen M.J."/>
        </authorList>
    </citation>
    <scope>NUCLEOTIDE SEQUENCE</scope>
    <source>
        <strain evidence="10">CHK199-13235</strain>
    </source>
</reference>
<dbReference type="PANTHER" id="PTHR43576">
    <property type="entry name" value="ALPHA-L-ARABINOFURANOSIDASE C-RELATED"/>
    <property type="match status" value="1"/>
</dbReference>
<protein>
    <recommendedName>
        <fullName evidence="5">non-reducing end alpha-L-arabinofuranosidase</fullName>
        <ecNumber evidence="5">3.2.1.55</ecNumber>
    </recommendedName>
</protein>
<dbReference type="PANTHER" id="PTHR43576:SF2">
    <property type="entry name" value="INTRACELLULAR EXO-ALPHA-L-ARABINOFURANOSIDASE 2"/>
    <property type="match status" value="1"/>
</dbReference>
<evidence type="ECO:0000256" key="6">
    <source>
        <dbReference type="ARBA" id="ARBA00022801"/>
    </source>
</evidence>
<evidence type="ECO:0000256" key="1">
    <source>
        <dbReference type="ARBA" id="ARBA00001462"/>
    </source>
</evidence>
<evidence type="ECO:0000256" key="5">
    <source>
        <dbReference type="ARBA" id="ARBA00012670"/>
    </source>
</evidence>
<feature type="domain" description="Alpha-L-arabinofuranosidase C-terminal" evidence="9">
    <location>
        <begin position="295"/>
        <end position="485"/>
    </location>
</feature>
<comment type="subunit">
    <text evidence="4">Homohexamer; trimer of dimers.</text>
</comment>
<accession>A0A9D1K0S2</accession>
<organism evidence="10 11">
    <name type="scientific">Candidatus Merdivicinus excrementipullorum</name>
    <dbReference type="NCBI Taxonomy" id="2840867"/>
    <lineage>
        <taxon>Bacteria</taxon>
        <taxon>Bacillati</taxon>
        <taxon>Bacillota</taxon>
        <taxon>Clostridia</taxon>
        <taxon>Eubacteriales</taxon>
        <taxon>Oscillospiraceae</taxon>
        <taxon>Oscillospiraceae incertae sedis</taxon>
        <taxon>Candidatus Merdivicinus</taxon>
    </lineage>
</organism>
<dbReference type="EC" id="3.2.1.55" evidence="5"/>
<evidence type="ECO:0000259" key="9">
    <source>
        <dbReference type="SMART" id="SM00813"/>
    </source>
</evidence>
<dbReference type="GO" id="GO:0046373">
    <property type="term" value="P:L-arabinose metabolic process"/>
    <property type="evidence" value="ECO:0007669"/>
    <property type="project" value="InterPro"/>
</dbReference>
<sequence length="492" mass="55261">MAKVIINAAKKKSRINKNIYGHFSEHLGRCIYNGLYVGEDSKIPNVNGMRTDVVEALKNIKVPVLRWPGGCFADEYHWKDGVGPKESRKKMINTHWGGVLEDNSFGTHEFLEFCRQVGCEPYINGNVGSGTVREMSEWVEYMTFDGVSPMAGWRKENGREAPWKIKYFGVGNENWGCGGNMRPSYYADEYRRYQTYLRNYGDNRIFRIACGPNAADYEWMDTVMSIAGPYMDGISLHYYTVPGKDWENKTSATEFNEELYYRTLYRAAKMEELITRHSAIMDRYDPEKRIGLMVDEWGTWYDVEPGTNPGFLYQQNTMRDAMVAALTLNIFNAHSDRVRMANIAQMVNVLQAVILTEGEKMLLTPTYHVFDLYQRHQDADLLETSVETGKTGLLLGEQVPQLTLSASEGESGVMHITAANLSASEPCPVDCAVLGREAGKVSARILTGPMDAYNTFENPETVGIQAFAGVSVTPSGLNFTLPPCSAVEIAVE</sequence>
<evidence type="ECO:0000256" key="7">
    <source>
        <dbReference type="ARBA" id="ARBA00023277"/>
    </source>
</evidence>
<keyword evidence="7" id="KW-0119">Carbohydrate metabolism</keyword>
<dbReference type="SUPFAM" id="SSF51011">
    <property type="entry name" value="Glycosyl hydrolase domain"/>
    <property type="match status" value="1"/>
</dbReference>
<dbReference type="Pfam" id="PF22848">
    <property type="entry name" value="ASD1_dom"/>
    <property type="match status" value="1"/>
</dbReference>
<dbReference type="Gene3D" id="2.60.40.1180">
    <property type="entry name" value="Golgi alpha-mannosidase II"/>
    <property type="match status" value="1"/>
</dbReference>
<comment type="catalytic activity">
    <reaction evidence="1">
        <text>Hydrolysis of terminal non-reducing alpha-L-arabinofuranoside residues in alpha-L-arabinosides.</text>
        <dbReference type="EC" id="3.2.1.55"/>
    </reaction>
</comment>
<comment type="similarity">
    <text evidence="3">Belongs to the glycosyl hydrolase 51 family.</text>
</comment>
<dbReference type="AlphaFoldDB" id="A0A9D1K0S2"/>
<evidence type="ECO:0000256" key="8">
    <source>
        <dbReference type="ARBA" id="ARBA00023295"/>
    </source>
</evidence>
<comment type="caution">
    <text evidence="10">The sequence shown here is derived from an EMBL/GenBank/DDBJ whole genome shotgun (WGS) entry which is preliminary data.</text>
</comment>
<evidence type="ECO:0000313" key="11">
    <source>
        <dbReference type="Proteomes" id="UP000824002"/>
    </source>
</evidence>
<dbReference type="GO" id="GO:0046556">
    <property type="term" value="F:alpha-L-arabinofuranosidase activity"/>
    <property type="evidence" value="ECO:0007669"/>
    <property type="project" value="UniProtKB-EC"/>
</dbReference>
<reference evidence="10" key="1">
    <citation type="submission" date="2020-10" db="EMBL/GenBank/DDBJ databases">
        <authorList>
            <person name="Gilroy R."/>
        </authorList>
    </citation>
    <scope>NUCLEOTIDE SEQUENCE</scope>
    <source>
        <strain evidence="10">CHK199-13235</strain>
    </source>
</reference>
<dbReference type="Gene3D" id="3.20.20.80">
    <property type="entry name" value="Glycosidases"/>
    <property type="match status" value="1"/>
</dbReference>
<dbReference type="SUPFAM" id="SSF51445">
    <property type="entry name" value="(Trans)glycosidases"/>
    <property type="match status" value="1"/>
</dbReference>
<dbReference type="InterPro" id="IPR055235">
    <property type="entry name" value="ASD1_cat"/>
</dbReference>
<dbReference type="GO" id="GO:0000272">
    <property type="term" value="P:polysaccharide catabolic process"/>
    <property type="evidence" value="ECO:0007669"/>
    <property type="project" value="TreeGrafter"/>
</dbReference>
<comment type="pathway">
    <text evidence="2">Glycan metabolism.</text>
</comment>
<dbReference type="Pfam" id="PF06964">
    <property type="entry name" value="Alpha-L-AF_C"/>
    <property type="match status" value="1"/>
</dbReference>
<dbReference type="Proteomes" id="UP000824002">
    <property type="component" value="Unassembled WGS sequence"/>
</dbReference>
<keyword evidence="6" id="KW-0378">Hydrolase</keyword>
<dbReference type="InterPro" id="IPR013780">
    <property type="entry name" value="Glyco_hydro_b"/>
</dbReference>
<dbReference type="EMBL" id="DVJP01000039">
    <property type="protein sequence ID" value="HIS76358.1"/>
    <property type="molecule type" value="Genomic_DNA"/>
</dbReference>
<proteinExistence type="inferred from homology"/>
<evidence type="ECO:0000256" key="4">
    <source>
        <dbReference type="ARBA" id="ARBA00011165"/>
    </source>
</evidence>